<accession>A0A2S9XD80</accession>
<evidence type="ECO:0000313" key="2">
    <source>
        <dbReference type="EMBL" id="PRP90828.1"/>
    </source>
</evidence>
<evidence type="ECO:0000256" key="1">
    <source>
        <dbReference type="SAM" id="MobiDB-lite"/>
    </source>
</evidence>
<name>A0A2S9XD80_9BACT</name>
<dbReference type="Proteomes" id="UP000237968">
    <property type="component" value="Unassembled WGS sequence"/>
</dbReference>
<gene>
    <name evidence="2" type="ORF">ENSA5_61480</name>
</gene>
<sequence length="566" mass="60996">MGIGDLVGLSHVLTAAAVTLTVSACDLEPCESLDLSDTHTRGYEQSQQPGGPTVIVLSDGSQIKIVRACTGFGECEAELALHTINLEAAPDQLMLTASGRFLTYRLGSEAQRVDLDAPDLGQFGVPGAVDELIGSLRGGDWLIYRTGHGGGQTEGSELWAVYVGDTDDLPEDELTAPQFRIGSGLDLRVVAMGHRHVVARRSLGDGREELYLVRVAPAYHVDTYGSSTRGDPLLLARGQTFRRVMITDGPSPAQRGDPWEFQHEVPTDAQVVATSGAGSSARTLIYSVADTTQIANFEGEVVTSRNDLEDVPGLSPVSPDGTHLAYITPRGSLALRNLEDQRSCMVRPASASRHLLAGFAADGTVYFESEERRPQPSQQPSSSVTELVYAYDPLAREFTAVTDEPGVWRLQAVPPQRYVGDQDDAEPIPWAVVGLDGDHLARPGQSPTSLSYKEASFLPRGDETLWVLEAEPETYNEESRLTLHRIQPELVGGVLAFDTEDADPTVQDASETLHARFSHEYSGTARVCVSASQSASRTTPWATQCSSPSEPEQFLDNGLPEAEQGP</sequence>
<protein>
    <submittedName>
        <fullName evidence="2">Uncharacterized protein</fullName>
    </submittedName>
</protein>
<comment type="caution">
    <text evidence="2">The sequence shown here is derived from an EMBL/GenBank/DDBJ whole genome shotgun (WGS) entry which is preliminary data.</text>
</comment>
<feature type="region of interest" description="Disordered" evidence="1">
    <location>
        <begin position="538"/>
        <end position="566"/>
    </location>
</feature>
<feature type="compositionally biased region" description="Polar residues" evidence="1">
    <location>
        <begin position="538"/>
        <end position="550"/>
    </location>
</feature>
<reference evidence="2 3" key="1">
    <citation type="submission" date="2018-03" db="EMBL/GenBank/DDBJ databases">
        <title>Draft Genome Sequences of the Obligatory Marine Myxobacteria Enhygromyxa salina SWB005.</title>
        <authorList>
            <person name="Poehlein A."/>
            <person name="Moghaddam J.A."/>
            <person name="Harms H."/>
            <person name="Alanjari M."/>
            <person name="Koenig G.M."/>
            <person name="Daniel R."/>
            <person name="Schaeberle T.F."/>
        </authorList>
    </citation>
    <scope>NUCLEOTIDE SEQUENCE [LARGE SCALE GENOMIC DNA]</scope>
    <source>
        <strain evidence="2 3">SWB005</strain>
    </source>
</reference>
<organism evidence="2 3">
    <name type="scientific">Enhygromyxa salina</name>
    <dbReference type="NCBI Taxonomy" id="215803"/>
    <lineage>
        <taxon>Bacteria</taxon>
        <taxon>Pseudomonadati</taxon>
        <taxon>Myxococcota</taxon>
        <taxon>Polyangia</taxon>
        <taxon>Nannocystales</taxon>
        <taxon>Nannocystaceae</taxon>
        <taxon>Enhygromyxa</taxon>
    </lineage>
</organism>
<proteinExistence type="predicted"/>
<dbReference type="AlphaFoldDB" id="A0A2S9XD80"/>
<dbReference type="EMBL" id="PVNK01000268">
    <property type="protein sequence ID" value="PRP90828.1"/>
    <property type="molecule type" value="Genomic_DNA"/>
</dbReference>
<dbReference type="RefSeq" id="WP_106395332.1">
    <property type="nucleotide sequence ID" value="NZ_PVNK01000268.1"/>
</dbReference>
<keyword evidence="3" id="KW-1185">Reference proteome</keyword>
<evidence type="ECO:0000313" key="3">
    <source>
        <dbReference type="Proteomes" id="UP000237968"/>
    </source>
</evidence>